<dbReference type="InterPro" id="IPR046807">
    <property type="entry name" value="Tra1_central"/>
</dbReference>
<gene>
    <name evidence="4" type="ORF">LOD99_12694</name>
</gene>
<evidence type="ECO:0000259" key="2">
    <source>
        <dbReference type="PROSITE" id="PS50290"/>
    </source>
</evidence>
<protein>
    <submittedName>
        <fullName evidence="4">Transformation/transcription domain-associated protein</fullName>
    </submittedName>
</protein>
<dbReference type="InterPro" id="IPR014009">
    <property type="entry name" value="PIK_FAT"/>
</dbReference>
<dbReference type="Pfam" id="PF00454">
    <property type="entry name" value="PI3_PI4_kinase"/>
    <property type="match status" value="1"/>
</dbReference>
<dbReference type="GO" id="GO:0005634">
    <property type="term" value="C:nucleus"/>
    <property type="evidence" value="ECO:0007669"/>
    <property type="project" value="TreeGrafter"/>
</dbReference>
<dbReference type="EMBL" id="JAKMXF010000354">
    <property type="protein sequence ID" value="KAI6646573.1"/>
    <property type="molecule type" value="Genomic_DNA"/>
</dbReference>
<dbReference type="InterPro" id="IPR046805">
    <property type="entry name" value="Tra1_ring"/>
</dbReference>
<dbReference type="PANTHER" id="PTHR11139">
    <property type="entry name" value="ATAXIA TELANGIECTASIA MUTATED ATM -RELATED"/>
    <property type="match status" value="1"/>
</dbReference>
<dbReference type="SUPFAM" id="SSF56112">
    <property type="entry name" value="Protein kinase-like (PK-like)"/>
    <property type="match status" value="1"/>
</dbReference>
<evidence type="ECO:0000313" key="4">
    <source>
        <dbReference type="EMBL" id="KAI6646573.1"/>
    </source>
</evidence>
<evidence type="ECO:0000259" key="3">
    <source>
        <dbReference type="PROSITE" id="PS51189"/>
    </source>
</evidence>
<dbReference type="Pfam" id="PF02259">
    <property type="entry name" value="FAT"/>
    <property type="match status" value="1"/>
</dbReference>
<evidence type="ECO:0000313" key="5">
    <source>
        <dbReference type="Proteomes" id="UP001165289"/>
    </source>
</evidence>
<dbReference type="PANTHER" id="PTHR11139:SF1">
    <property type="entry name" value="TRANSFORMATION_TRANSCRIPTION DOMAIN-ASSOCIATED PROTEIN"/>
    <property type="match status" value="1"/>
</dbReference>
<comment type="caution">
    <text evidence="4">The sequence shown here is derived from an EMBL/GenBank/DDBJ whole genome shotgun (WGS) entry which is preliminary data.</text>
</comment>
<dbReference type="GO" id="GO:0006355">
    <property type="term" value="P:regulation of DNA-templated transcription"/>
    <property type="evidence" value="ECO:0007669"/>
    <property type="project" value="TreeGrafter"/>
</dbReference>
<evidence type="ECO:0000256" key="1">
    <source>
        <dbReference type="ARBA" id="ARBA00007234"/>
    </source>
</evidence>
<dbReference type="GO" id="GO:0006281">
    <property type="term" value="P:DNA repair"/>
    <property type="evidence" value="ECO:0007669"/>
    <property type="project" value="TreeGrafter"/>
</dbReference>
<accession>A0AAV7JCS3</accession>
<dbReference type="InterPro" id="IPR016024">
    <property type="entry name" value="ARM-type_fold"/>
</dbReference>
<dbReference type="PROSITE" id="PS51189">
    <property type="entry name" value="FAT"/>
    <property type="match status" value="1"/>
</dbReference>
<organism evidence="4 5">
    <name type="scientific">Oopsacas minuta</name>
    <dbReference type="NCBI Taxonomy" id="111878"/>
    <lineage>
        <taxon>Eukaryota</taxon>
        <taxon>Metazoa</taxon>
        <taxon>Porifera</taxon>
        <taxon>Hexactinellida</taxon>
        <taxon>Hexasterophora</taxon>
        <taxon>Lyssacinosida</taxon>
        <taxon>Leucopsacidae</taxon>
        <taxon>Oopsacas</taxon>
    </lineage>
</organism>
<reference evidence="4 5" key="1">
    <citation type="journal article" date="2023" name="BMC Biol.">
        <title>The compact genome of the sponge Oopsacas minuta (Hexactinellida) is lacking key metazoan core genes.</title>
        <authorList>
            <person name="Santini S."/>
            <person name="Schenkelaars Q."/>
            <person name="Jourda C."/>
            <person name="Duchesne M."/>
            <person name="Belahbib H."/>
            <person name="Rocher C."/>
            <person name="Selva M."/>
            <person name="Riesgo A."/>
            <person name="Vervoort M."/>
            <person name="Leys S.P."/>
            <person name="Kodjabachian L."/>
            <person name="Le Bivic A."/>
            <person name="Borchiellini C."/>
            <person name="Claverie J.M."/>
            <person name="Renard E."/>
        </authorList>
    </citation>
    <scope>NUCLEOTIDE SEQUENCE [LARGE SCALE GENOMIC DNA]</scope>
    <source>
        <strain evidence="4">SPO-2</strain>
    </source>
</reference>
<dbReference type="InterPro" id="IPR000403">
    <property type="entry name" value="PI3/4_kinase_cat_dom"/>
</dbReference>
<keyword evidence="5" id="KW-1185">Reference proteome</keyword>
<dbReference type="GO" id="GO:0000124">
    <property type="term" value="C:SAGA complex"/>
    <property type="evidence" value="ECO:0007669"/>
    <property type="project" value="TreeGrafter"/>
</dbReference>
<name>A0AAV7JCS3_9METZ</name>
<dbReference type="InterPro" id="IPR050517">
    <property type="entry name" value="DDR_Repair_Kinase"/>
</dbReference>
<dbReference type="InterPro" id="IPR011009">
    <property type="entry name" value="Kinase-like_dom_sf"/>
</dbReference>
<comment type="similarity">
    <text evidence="1">Belongs to the PI3/PI4-kinase family. TRA1 subfamily.</text>
</comment>
<proteinExistence type="inferred from homology"/>
<feature type="domain" description="PI3K/PI4K catalytic" evidence="2">
    <location>
        <begin position="3438"/>
        <end position="3762"/>
    </location>
</feature>
<dbReference type="Pfam" id="PF20175">
    <property type="entry name" value="Tra1_central"/>
    <property type="match status" value="1"/>
</dbReference>
<dbReference type="SUPFAM" id="SSF48371">
    <property type="entry name" value="ARM repeat"/>
    <property type="match status" value="2"/>
</dbReference>
<dbReference type="Proteomes" id="UP001165289">
    <property type="component" value="Unassembled WGS sequence"/>
</dbReference>
<dbReference type="Pfam" id="PF20206">
    <property type="entry name" value="Tra1_ring"/>
    <property type="match status" value="1"/>
</dbReference>
<sequence length="3791" mass="434381">MSQLQGSNQSPNALNLLVDTSENFENKLKCIQDTIESLDDTIHSDQYNTFLHNNIPIFFQFLRETEIQFTSDTPQQEARKQIINILYRLPTNDSLKPYSNDILHKVFNLIVNDNEDNAVICVWLIIEHIKYYKPQLSSELQQFLHFTKKVLADLPNLKDELLNYETRIQESNEPSQIAEESKSDVNASRQLTRVYPSHLSLKVLAELPVVLLLAYQCYKPTIEPFIIELIPQLIIAIKLDSQAYIPEPNSKDILIDFISTQVKYVSFLSFFSRSCPEKLTEHATNLVHGVIQMLQNLPSEVILVRKELINATKSLILSDLRVYFLVHVEVLLEERIFLGPNSYEGFRTLYYQCIGDLVYHLKSKLSIFQLRKAVDLFGRAMYEPSYPTLIHQVSVKVMLGLAECLRQKQDEASNRDLLIRMLNMLLLKFQFISEQIVPQLFEQCSGDVTRSTSEAGPSLSISEDKRDDYNEDFSFTSTKRFANKYSVPGYILLSESKSLLKLFVLSVKAIVTALTIQSGSHSFVSIASLKSFPSYEEGVFHNLFESMLRSLELYRLSSTSSGALIIANPKYYLAAVFVTKVKEEKEVFENFAHIFTTLTPSTFKCIISTHINLLIEQIQKNFALQFIPQTFYTQPSTCAIFSSIMLDFLVKRLEEMGSNPNKSELYLKLLKLTFSSIAYFPQENEQLLKPYISPIISKSLTYCKSATDPMGYFYLIKALYRGLGNASEATYNEFRFQLTDLLSTLNKFHSTAQTQHLRDIIVELSLTIPFRSFTIALPYAPYIIYLMRPLVSALDSSSPNYIQMGLKFLDAFLDIVAPNKLFDTFHNLKAPLMCSLYRNLASPDKEISRAVFKILGKFGGNSRNVLKIPQELCYLEPEVCEQHAVLSFSNIPGIVTLPVAKLVQESTQILEEGKLESNYLEAAWHIIHGYLLSIVNSEEIQFVNNITKNSKFVLRNKTHKHTDIITHIFIKEHDHTLNTALFGLLNAVYVLKGESVQFFQCLVQHISLMHLITESFPSEIECGMKSSFLLTSLTQAIVRCLCAFDDNLIKLGKQTILLILETIMPLLNEKEQFSELGFFEELAHNLTICCYKLVWFEKRGACVGIEMLTERLSTKWVIQHQVLFLKGLFNLIGSLDEEITYGIIQLASQLVYSVIDRCNSPLSATELSITELQQQYQECVVELLTREICSPNKYLRKIVFRSLNLLSLIIPNTTVTTLLITHKQIIHEYFSFQESPLRILPKSVQIGFLDGFYFCSSQNPRVYSIDTTNILHNTFINDLFVLCDCEELVVNKPQKTDIVNQELIKSGLYALTVLCYYPGLRENIFKILCKFIRHGNPDLMEDAKTCMQMFLQDHHDQKLAHDGLRGFLNSILRVHASLTPPLLQRLTCMISLFPASFNEKFCNQLLNPITNHLSSLLSTQNRGHQVELEKTILIINMFHYLPAATFKHFETIVTAVLQLDRLFSGELDRNLYDAVTKFALSFPERTMKMFIDCLPSNPDCFKLFSFLITQKNSLAFLNYLKDCRDDILCFMQMKSMYNCSEEHLKHFHDLTRYYGYFICDCITQQDPSWITEQLAIISFMKAVWKSDNFHQEIDTFNNSPLIWKIPKLLSQCLVAYLNETPEDTDTLFYLLRAYDHKYLCSMEALKTFIDYKVVVNYSCQKKRAIFFAFVPLYRDTTIDNAFKCKVCTHILIPMIRSSFEDGQVDEIIGGLPCPDEDSETNIISVFIGTFIDCDNSMVEPDNIRLILLQFACLFVEYGFLHIHDPTTRKHGTKLRQLMTYAWPCLHMKRFAEPSMKYHGHLLLAHIISKFAIHRKIVIQVFNSLLESHTGEVIGVAKKALDIIVPALPNRMEDGQTLLLHWTRKVLVEESKSGIMMHVILIIIQHNQLYYPIYRSIIHYMIAAMQKISSGMPSKENRKICLDIAEVVLKWELLRAKDEKNSREGGTVSGEQYGATGMEIDQYDNSNKFNTDYQTIEGVEHEKFYLEFVMNYLFKFVCYRGEHGITGPQNQWANEPLWKRCLNLFKRAIMQPEISRNVTIKTQWLEKLFSVPLNEQNATLYIRTIHSTLELVANIIDKVPFKSVVTILQPISKCITKCLTSSYSKIIQGIHVFYSKLLLAFPPSSNQPSFELINSIYSNFNDFIKETLSGFEKNPHSMNMYTALLLCNTTTGSNHQFAETFLSIIVRILQKIIKDQYSVSGEATTPAQEGNNSEIASQDIINQILNLIFQILDQLILSMSGETRRLVLNSVIMICENSQAEALIVKALEHTKLIVFSTDSSIVGPCWKEKSQNLQRMKCVTNRFNKNHTIADAYFDIIFDIYNSQDLRGSQVATDLEVLFLHGMKSEFPLIRQKFFNLYQSNLGATVYDRLINILIGQNWKNFGQYYWIKHCVHIVLSVINQTALLETCVLVQDGYQQGPLQSQFRFKASFKGDMNFAQSPPSSEESPLLESIKENYTSNFVNAIAELCYLNTQFCHWTWIHLFPMIWEAFNQKDRNTLSSEISPFLLSGIHLFQAANSVSALGTFLEAVSLSNPTLQMRPPVLHYLGKTHNTHYRAIICLESFMNTNGGLQHISKDPKSIYVGTYEDELLEPLKIESIECLSHLYLLVNEEDLWAGLWRNHSLFPDTISAVSFESQGFYEEAQRCYEQAMGKAVGVHNNANAPPSIIPEYKLWEKQWIRCSKELGQWDLLNDFGTSQGVAGKPLTILHSAWRLADWNAVKEAVNQLEMWNFEDDVIDINIHKCYLSLCQDNTSNPTEIKTYVDTITDNAMRKFQKLPRVIGPIHISLLRLSHKVVEVNEASQILTSLQQVNNVGPQALADLKVIPKNWRDRLPNKFDDLSYWSDILNLRQHMFKAIVSNCEGFTQTMSDQHSPTLTAFHNSAFSFVKYASIARKQDLVNVCLDALVRIMSIPQVQPQDKFVKQKEKIKCYIKIAHIMNESELQEAVENISATDVTTFTSQSKSDFFSYKAVLLSHIGRAEDANNMFSAAIQLYDDNTNAWGMWGEYMDKLFMQQGDENRISYAKSAMASYMQSCRQSKVSTKTSLFISRIFWLLLYEEEGRGNLDEVFQNFASGIAVKQWISWIEQIIKTSFLKNKHFMLDLLIEVAKVYPQSVYFHSRAAYLSLQPHLDTLMNPTLSTNPSGSGDVSLSTHTDVKTNEQNNETQPCSSTDTLVNNVAMDEQEELNLESSTIADVSMPSEDNAIPINTPYTPNSHPYPPPPPNLNTPITQMQAITSRLEKVNLTILLKHPANYFSLNAFADAMTIGIHWESYLLTILGDLLLSFKKLAFENTSTLMTAKLTQGQDNTINTLISIFKQGIDCNELPVGAMRNFSAKLKEELDLSIGDNQQLKSNFLNDFTPLSSQSIPQANIVHRAIANIRKWITILSDRQKAQTLIPFETSMYNVLSNFTSSTTNLSLPGLPPNLDMPGNTVIVERFLHNYDTVVNSPGISLAILGHDGNIYTYKLEVYISPTDCNRVERINELLDRLNPYIDKTKETAKRYLKYHRPYWAKIAPCVSLLQISNNNTTTLNAIFNKFTKANNLPKEPYFNQYYECVMKDSAKIASEGDLYYENLFSEIQRNFCPKHILKEWAKKRFSNPTDYWTFRRQFTNYLSVNNITQYALCLTSITPENLEITCNTGSFFVSKQTFDLDTKHTPPNLHYSHNIPFRLTPNITHFINDYNISGPMLSNMIAIIRCYAQPKFGITNLLCVYIYNELMDYYIQQKSVEFLSSDRISMELFSQVTQSVTFLVNRISNLANFNDAKSPIENLIIESQEVARLAIVCPTWISWL</sequence>
<dbReference type="GO" id="GO:0035267">
    <property type="term" value="C:NuA4 histone acetyltransferase complex"/>
    <property type="evidence" value="ECO:0007669"/>
    <property type="project" value="TreeGrafter"/>
</dbReference>
<dbReference type="PROSITE" id="PS50290">
    <property type="entry name" value="PI3_4_KINASE_3"/>
    <property type="match status" value="1"/>
</dbReference>
<dbReference type="InterPro" id="IPR003151">
    <property type="entry name" value="PIK-rel_kinase_FAT"/>
</dbReference>
<feature type="domain" description="FAT" evidence="3">
    <location>
        <begin position="2542"/>
        <end position="3124"/>
    </location>
</feature>